<gene>
    <name evidence="1" type="ORF">C5F44_07690</name>
</gene>
<dbReference type="EMBL" id="PZKE01000006">
    <property type="protein sequence ID" value="PTE14859.1"/>
    <property type="molecule type" value="Genomic_DNA"/>
</dbReference>
<name>A0A2T4JAD3_FUSBL</name>
<reference evidence="1 2" key="1">
    <citation type="submission" date="2018-03" db="EMBL/GenBank/DDBJ databases">
        <title>Rhodobacter blasticus.</title>
        <authorList>
            <person name="Meyer T.E."/>
            <person name="Miller S."/>
            <person name="Lodha T."/>
            <person name="Gandham S."/>
            <person name="Chintalapati S."/>
            <person name="Chintalapati V.R."/>
        </authorList>
    </citation>
    <scope>NUCLEOTIDE SEQUENCE [LARGE SCALE GENOMIC DNA]</scope>
    <source>
        <strain evidence="1 2">DSM 2131</strain>
    </source>
</reference>
<dbReference type="Proteomes" id="UP000241362">
    <property type="component" value="Unassembled WGS sequence"/>
</dbReference>
<comment type="caution">
    <text evidence="1">The sequence shown here is derived from an EMBL/GenBank/DDBJ whole genome shotgun (WGS) entry which is preliminary data.</text>
</comment>
<accession>A0A2T4JAD3</accession>
<protein>
    <submittedName>
        <fullName evidence="1">Carotenoid 1,2-hydratase</fullName>
    </submittedName>
</protein>
<dbReference type="AlphaFoldDB" id="A0A2T4JAD3"/>
<sequence>MAFIGSVFSPWYAWAGRTSPQNHVCLNVATYGPSGRFTMTDRGRAALRQEDHRLTIGPSSMTWTGRELVVEVNEIGALPKVGPVRGTITLTPQAVTSTEVLLTPDGRHTWRPFAPTARIKVDISPGHRWEGHGYFDANAGQAALEADFSFWTWGRFPMKDRALCFYDATRRDGSTLALGVEVLADGTVNQIDPPPLTPFKPSGWRVHRETRADPGFTPRQAAPMLDAPFYSRSQVTTRLFGEETTGVHEALDLDRFRSPWLKPMIAVRVPRRAGWKQAV</sequence>
<dbReference type="NCBIfam" id="NF045922">
    <property type="entry name" value="CarotHydtaseCrtCRhod"/>
    <property type="match status" value="1"/>
</dbReference>
<proteinExistence type="predicted"/>
<dbReference type="SUPFAM" id="SSF159245">
    <property type="entry name" value="AttH-like"/>
    <property type="match status" value="1"/>
</dbReference>
<evidence type="ECO:0000313" key="1">
    <source>
        <dbReference type="EMBL" id="PTE14859.1"/>
    </source>
</evidence>
<organism evidence="1 2">
    <name type="scientific">Fuscovulum blasticum DSM 2131</name>
    <dbReference type="NCBI Taxonomy" id="1188250"/>
    <lineage>
        <taxon>Bacteria</taxon>
        <taxon>Pseudomonadati</taxon>
        <taxon>Pseudomonadota</taxon>
        <taxon>Alphaproteobacteria</taxon>
        <taxon>Rhodobacterales</taxon>
        <taxon>Paracoccaceae</taxon>
        <taxon>Pseudogemmobacter</taxon>
    </lineage>
</organism>
<dbReference type="CDD" id="cd21471">
    <property type="entry name" value="CrtC-like"/>
    <property type="match status" value="1"/>
</dbReference>
<evidence type="ECO:0000313" key="2">
    <source>
        <dbReference type="Proteomes" id="UP000241362"/>
    </source>
</evidence>
<keyword evidence="2" id="KW-1185">Reference proteome</keyword>